<organism evidence="10 11">
    <name type="scientific">Pusillimonas minor</name>
    <dbReference type="NCBI Taxonomy" id="2697024"/>
    <lineage>
        <taxon>Bacteria</taxon>
        <taxon>Pseudomonadati</taxon>
        <taxon>Pseudomonadota</taxon>
        <taxon>Betaproteobacteria</taxon>
        <taxon>Burkholderiales</taxon>
        <taxon>Alcaligenaceae</taxon>
        <taxon>Pusillimonas</taxon>
    </lineage>
</organism>
<evidence type="ECO:0000256" key="6">
    <source>
        <dbReference type="ARBA" id="ARBA00023284"/>
    </source>
</evidence>
<dbReference type="InterPro" id="IPR036188">
    <property type="entry name" value="FAD/NAD-bd_sf"/>
</dbReference>
<evidence type="ECO:0000256" key="1">
    <source>
        <dbReference type="ARBA" id="ARBA00009333"/>
    </source>
</evidence>
<keyword evidence="3 7" id="KW-0274">FAD</keyword>
<reference evidence="10 11" key="1">
    <citation type="submission" date="2020-08" db="EMBL/GenBank/DDBJ databases">
        <title>Paraeoetvoesia sp. YC-7-48 draft genome sequence.</title>
        <authorList>
            <person name="Yao L."/>
        </authorList>
    </citation>
    <scope>NUCLEOTIDE SEQUENCE [LARGE SCALE GENOMIC DNA]</scope>
    <source>
        <strain evidence="11">YC-7-48</strain>
    </source>
</reference>
<keyword evidence="11" id="KW-1185">Reference proteome</keyword>
<keyword evidence="5" id="KW-1015">Disulfide bond</keyword>
<evidence type="ECO:0000256" key="5">
    <source>
        <dbReference type="ARBA" id="ARBA00023157"/>
    </source>
</evidence>
<dbReference type="EC" id="1.8.1.9" evidence="7"/>
<dbReference type="EMBL" id="JACJUU010000004">
    <property type="protein sequence ID" value="MBC2769813.1"/>
    <property type="molecule type" value="Genomic_DNA"/>
</dbReference>
<sequence>MTTAKHAKVMILGSGPAGYTAAVYAARANLNPVLITGLEQGGQLMTTTDVDNWPADAQGVQGPDLMQRFQEHAARFDTEFVYDHISSVDLSKRPFTLNGDSGEVYTCDALIIATGASAQYLGLPSEQAFMGRGVSGCATCDGFFYKKQDVVVVGGGNTAVEEALYLSNICSTVTVIHRRDKFRAEPILIDKMMDKVNNGNMRLKLFYELQEVLGDDSGVTGVRILNNQTGQTEDLAVTGAFIAIGHKPNTGIFEGQLKMENGYIVTQSGLNGMATQTSVPGVFAAGDVQDHIYRQAITSAGTGCMAALDAQRWLENGGE</sequence>
<dbReference type="SUPFAM" id="SSF51905">
    <property type="entry name" value="FAD/NAD(P)-binding domain"/>
    <property type="match status" value="1"/>
</dbReference>
<keyword evidence="8" id="KW-0521">NADP</keyword>
<dbReference type="Pfam" id="PF07992">
    <property type="entry name" value="Pyr_redox_2"/>
    <property type="match status" value="1"/>
</dbReference>
<dbReference type="InterPro" id="IPR008255">
    <property type="entry name" value="Pyr_nucl-diS_OxRdtase_2_AS"/>
</dbReference>
<evidence type="ECO:0000256" key="8">
    <source>
        <dbReference type="RuleBase" id="RU003881"/>
    </source>
</evidence>
<evidence type="ECO:0000313" key="11">
    <source>
        <dbReference type="Proteomes" id="UP000545386"/>
    </source>
</evidence>
<dbReference type="PRINTS" id="PR00368">
    <property type="entry name" value="FADPNR"/>
</dbReference>
<evidence type="ECO:0000256" key="4">
    <source>
        <dbReference type="ARBA" id="ARBA00023002"/>
    </source>
</evidence>
<gene>
    <name evidence="10" type="primary">trxB</name>
    <name evidence="10" type="ORF">GTU67_07790</name>
</gene>
<dbReference type="InterPro" id="IPR005982">
    <property type="entry name" value="Thioredox_Rdtase"/>
</dbReference>
<evidence type="ECO:0000256" key="2">
    <source>
        <dbReference type="ARBA" id="ARBA00022630"/>
    </source>
</evidence>
<comment type="caution">
    <text evidence="10">The sequence shown here is derived from an EMBL/GenBank/DDBJ whole genome shotgun (WGS) entry which is preliminary data.</text>
</comment>
<evidence type="ECO:0000313" key="10">
    <source>
        <dbReference type="EMBL" id="MBC2769813.1"/>
    </source>
</evidence>
<dbReference type="PROSITE" id="PS00573">
    <property type="entry name" value="PYRIDINE_REDOX_2"/>
    <property type="match status" value="1"/>
</dbReference>
<evidence type="ECO:0000259" key="9">
    <source>
        <dbReference type="Pfam" id="PF07992"/>
    </source>
</evidence>
<proteinExistence type="inferred from homology"/>
<dbReference type="PANTHER" id="PTHR48105">
    <property type="entry name" value="THIOREDOXIN REDUCTASE 1-RELATED-RELATED"/>
    <property type="match status" value="1"/>
</dbReference>
<feature type="domain" description="FAD/NAD(P)-binding" evidence="9">
    <location>
        <begin position="8"/>
        <end position="302"/>
    </location>
</feature>
<dbReference type="PRINTS" id="PR00469">
    <property type="entry name" value="PNDRDTASEII"/>
</dbReference>
<dbReference type="GO" id="GO:0005737">
    <property type="term" value="C:cytoplasm"/>
    <property type="evidence" value="ECO:0007669"/>
    <property type="project" value="InterPro"/>
</dbReference>
<dbReference type="RefSeq" id="WP_185779522.1">
    <property type="nucleotide sequence ID" value="NZ_JACJUU010000004.1"/>
</dbReference>
<comment type="catalytic activity">
    <reaction evidence="7">
        <text>[thioredoxin]-dithiol + NADP(+) = [thioredoxin]-disulfide + NADPH + H(+)</text>
        <dbReference type="Rhea" id="RHEA:20345"/>
        <dbReference type="Rhea" id="RHEA-COMP:10698"/>
        <dbReference type="Rhea" id="RHEA-COMP:10700"/>
        <dbReference type="ChEBI" id="CHEBI:15378"/>
        <dbReference type="ChEBI" id="CHEBI:29950"/>
        <dbReference type="ChEBI" id="CHEBI:50058"/>
        <dbReference type="ChEBI" id="CHEBI:57783"/>
        <dbReference type="ChEBI" id="CHEBI:58349"/>
        <dbReference type="EC" id="1.8.1.9"/>
    </reaction>
</comment>
<keyword evidence="6 7" id="KW-0676">Redox-active center</keyword>
<dbReference type="AlphaFoldDB" id="A0A842HNF0"/>
<evidence type="ECO:0000256" key="7">
    <source>
        <dbReference type="RuleBase" id="RU003880"/>
    </source>
</evidence>
<dbReference type="GO" id="GO:0019430">
    <property type="term" value="P:removal of superoxide radicals"/>
    <property type="evidence" value="ECO:0007669"/>
    <property type="project" value="UniProtKB-UniRule"/>
</dbReference>
<dbReference type="InterPro" id="IPR050097">
    <property type="entry name" value="Ferredoxin-NADP_redctase_2"/>
</dbReference>
<dbReference type="GO" id="GO:0004791">
    <property type="term" value="F:thioredoxin-disulfide reductase (NADPH) activity"/>
    <property type="evidence" value="ECO:0007669"/>
    <property type="project" value="UniProtKB-UniRule"/>
</dbReference>
<comment type="cofactor">
    <cofactor evidence="8">
        <name>FAD</name>
        <dbReference type="ChEBI" id="CHEBI:57692"/>
    </cofactor>
    <text evidence="8">Binds 1 FAD per subunit.</text>
</comment>
<dbReference type="Proteomes" id="UP000545386">
    <property type="component" value="Unassembled WGS sequence"/>
</dbReference>
<keyword evidence="2 7" id="KW-0285">Flavoprotein</keyword>
<keyword evidence="4 7" id="KW-0560">Oxidoreductase</keyword>
<comment type="subunit">
    <text evidence="7">Homodimer.</text>
</comment>
<dbReference type="Gene3D" id="3.50.50.60">
    <property type="entry name" value="FAD/NAD(P)-binding domain"/>
    <property type="match status" value="2"/>
</dbReference>
<evidence type="ECO:0000256" key="3">
    <source>
        <dbReference type="ARBA" id="ARBA00022827"/>
    </source>
</evidence>
<comment type="similarity">
    <text evidence="1 7">Belongs to the class-II pyridine nucleotide-disulfide oxidoreductase family.</text>
</comment>
<accession>A0A842HNF0</accession>
<protein>
    <recommendedName>
        <fullName evidence="7">Thioredoxin reductase</fullName>
        <ecNumber evidence="7">1.8.1.9</ecNumber>
    </recommendedName>
</protein>
<dbReference type="NCBIfam" id="TIGR01292">
    <property type="entry name" value="TRX_reduct"/>
    <property type="match status" value="1"/>
</dbReference>
<dbReference type="InterPro" id="IPR023753">
    <property type="entry name" value="FAD/NAD-binding_dom"/>
</dbReference>
<name>A0A842HNF0_9BURK</name>